<dbReference type="OrthoDB" id="8564828at2"/>
<sequence length="255" mass="28623">MKITIITVTYNSAATVADTLRAVDAQRYPHIEHIIVDGASKDGTLDIVAQFPQPWRRVYSAPDKGIYDAMNKGLKLATGDVIGFLNSDDAYADETVVQQIADAFNVQGGPQVEACYADLVYVSDLRSSTIVRYWKSRPYIPGTCAKGWMPAHPTFYVRKHVFDAFGGFDLAFPRQADFELCLRFLDIHRITTAYTPRVWVRMRTGGVSNNSVRGVLKGNWEAYLACRKNGIPVTPFFMARKILSRIPQFIFKGAR</sequence>
<dbReference type="EMBL" id="CABPST010000007">
    <property type="protein sequence ID" value="VVE89026.1"/>
    <property type="molecule type" value="Genomic_DNA"/>
</dbReference>
<dbReference type="Gene3D" id="3.90.550.10">
    <property type="entry name" value="Spore Coat Polysaccharide Biosynthesis Protein SpsA, Chain A"/>
    <property type="match status" value="1"/>
</dbReference>
<evidence type="ECO:0000313" key="3">
    <source>
        <dbReference type="Proteomes" id="UP000382040"/>
    </source>
</evidence>
<gene>
    <name evidence="2" type="ORF">PBR20603_02991</name>
</gene>
<accession>A0A5E5BUQ4</accession>
<protein>
    <submittedName>
        <fullName evidence="2">Glycosyl transferase</fullName>
    </submittedName>
</protein>
<feature type="domain" description="Glycosyltransferase 2-like" evidence="1">
    <location>
        <begin position="4"/>
        <end position="103"/>
    </location>
</feature>
<keyword evidence="3" id="KW-1185">Reference proteome</keyword>
<evidence type="ECO:0000259" key="1">
    <source>
        <dbReference type="Pfam" id="PF00535"/>
    </source>
</evidence>
<name>A0A5E5BUQ4_9BURK</name>
<dbReference type="Pfam" id="PF00535">
    <property type="entry name" value="Glycos_transf_2"/>
    <property type="match status" value="1"/>
</dbReference>
<dbReference type="InterPro" id="IPR029044">
    <property type="entry name" value="Nucleotide-diphossugar_trans"/>
</dbReference>
<dbReference type="PANTHER" id="PTHR43685:SF2">
    <property type="entry name" value="GLYCOSYLTRANSFERASE 2-LIKE DOMAIN-CONTAINING PROTEIN"/>
    <property type="match status" value="1"/>
</dbReference>
<dbReference type="AlphaFoldDB" id="A0A5E5BUQ4"/>
<dbReference type="InterPro" id="IPR001173">
    <property type="entry name" value="Glyco_trans_2-like"/>
</dbReference>
<dbReference type="GO" id="GO:0016740">
    <property type="term" value="F:transferase activity"/>
    <property type="evidence" value="ECO:0007669"/>
    <property type="project" value="UniProtKB-KW"/>
</dbReference>
<reference evidence="2 3" key="1">
    <citation type="submission" date="2019-08" db="EMBL/GenBank/DDBJ databases">
        <authorList>
            <person name="Peeters C."/>
        </authorList>
    </citation>
    <scope>NUCLEOTIDE SEQUENCE [LARGE SCALE GENOMIC DNA]</scope>
    <source>
        <strain evidence="2 3">LMG 20603</strain>
    </source>
</reference>
<dbReference type="CDD" id="cd06433">
    <property type="entry name" value="GT_2_WfgS_like"/>
    <property type="match status" value="1"/>
</dbReference>
<dbReference type="RefSeq" id="WP_150560284.1">
    <property type="nucleotide sequence ID" value="NZ_CABPST010000007.1"/>
</dbReference>
<evidence type="ECO:0000313" key="2">
    <source>
        <dbReference type="EMBL" id="VVE89026.1"/>
    </source>
</evidence>
<dbReference type="SUPFAM" id="SSF53448">
    <property type="entry name" value="Nucleotide-diphospho-sugar transferases"/>
    <property type="match status" value="1"/>
</dbReference>
<dbReference type="InterPro" id="IPR050834">
    <property type="entry name" value="Glycosyltransf_2"/>
</dbReference>
<keyword evidence="2" id="KW-0808">Transferase</keyword>
<dbReference type="PANTHER" id="PTHR43685">
    <property type="entry name" value="GLYCOSYLTRANSFERASE"/>
    <property type="match status" value="1"/>
</dbReference>
<dbReference type="Proteomes" id="UP000382040">
    <property type="component" value="Unassembled WGS sequence"/>
</dbReference>
<proteinExistence type="predicted"/>
<organism evidence="2 3">
    <name type="scientific">Pandoraea bronchicola</name>
    <dbReference type="NCBI Taxonomy" id="2508287"/>
    <lineage>
        <taxon>Bacteria</taxon>
        <taxon>Pseudomonadati</taxon>
        <taxon>Pseudomonadota</taxon>
        <taxon>Betaproteobacteria</taxon>
        <taxon>Burkholderiales</taxon>
        <taxon>Burkholderiaceae</taxon>
        <taxon>Pandoraea</taxon>
    </lineage>
</organism>